<dbReference type="PANTHER" id="PTHR42647">
    <property type="entry name" value="SBP (S-RIBONUCLEASE BINDING PROTEIN) FAMILY PROTEIN"/>
    <property type="match status" value="1"/>
</dbReference>
<dbReference type="Gene3D" id="3.30.40.10">
    <property type="entry name" value="Zinc/RING finger domain, C3HC4 (zinc finger)"/>
    <property type="match status" value="1"/>
</dbReference>
<feature type="compositionally biased region" description="Basic and acidic residues" evidence="6">
    <location>
        <begin position="7"/>
        <end position="33"/>
    </location>
</feature>
<accession>A0AAN9HW05</accession>
<evidence type="ECO:0000256" key="6">
    <source>
        <dbReference type="SAM" id="MobiDB-lite"/>
    </source>
</evidence>
<evidence type="ECO:0000256" key="2">
    <source>
        <dbReference type="ARBA" id="ARBA00022771"/>
    </source>
</evidence>
<feature type="compositionally biased region" description="Polar residues" evidence="6">
    <location>
        <begin position="55"/>
        <end position="78"/>
    </location>
</feature>
<evidence type="ECO:0000256" key="4">
    <source>
        <dbReference type="PROSITE-ProRule" id="PRU00175"/>
    </source>
</evidence>
<reference evidence="8 9" key="1">
    <citation type="submission" date="2024-01" db="EMBL/GenBank/DDBJ databases">
        <title>The genomes of 5 underutilized Papilionoideae crops provide insights into root nodulation and disease resistanc.</title>
        <authorList>
            <person name="Yuan L."/>
        </authorList>
    </citation>
    <scope>NUCLEOTIDE SEQUENCE [LARGE SCALE GENOMIC DNA]</scope>
    <source>
        <strain evidence="8">ZHUSHIDOU_FW_LH</strain>
        <tissue evidence="8">Leaf</tissue>
    </source>
</reference>
<evidence type="ECO:0000259" key="7">
    <source>
        <dbReference type="PROSITE" id="PS50089"/>
    </source>
</evidence>
<feature type="coiled-coil region" evidence="5">
    <location>
        <begin position="214"/>
        <end position="262"/>
    </location>
</feature>
<evidence type="ECO:0000313" key="8">
    <source>
        <dbReference type="EMBL" id="KAK7252713.1"/>
    </source>
</evidence>
<dbReference type="GO" id="GO:0004842">
    <property type="term" value="F:ubiquitin-protein transferase activity"/>
    <property type="evidence" value="ECO:0007669"/>
    <property type="project" value="TreeGrafter"/>
</dbReference>
<dbReference type="GO" id="GO:0008270">
    <property type="term" value="F:zinc ion binding"/>
    <property type="evidence" value="ECO:0007669"/>
    <property type="project" value="UniProtKB-KW"/>
</dbReference>
<keyword evidence="1" id="KW-0479">Metal-binding</keyword>
<feature type="domain" description="RING-type" evidence="7">
    <location>
        <begin position="310"/>
        <end position="344"/>
    </location>
</feature>
<evidence type="ECO:0000313" key="9">
    <source>
        <dbReference type="Proteomes" id="UP001372338"/>
    </source>
</evidence>
<keyword evidence="9" id="KW-1185">Reference proteome</keyword>
<evidence type="ECO:0000256" key="3">
    <source>
        <dbReference type="ARBA" id="ARBA00022833"/>
    </source>
</evidence>
<dbReference type="FunFam" id="3.30.40.10:FF:000239">
    <property type="entry name" value="probable BOI-related E3 ubiquitin-protein ligase 2"/>
    <property type="match status" value="1"/>
</dbReference>
<evidence type="ECO:0000256" key="5">
    <source>
        <dbReference type="SAM" id="Coils"/>
    </source>
</evidence>
<dbReference type="InterPro" id="IPR001841">
    <property type="entry name" value="Znf_RING"/>
</dbReference>
<organism evidence="8 9">
    <name type="scientific">Crotalaria pallida</name>
    <name type="common">Smooth rattlebox</name>
    <name type="synonym">Crotalaria striata</name>
    <dbReference type="NCBI Taxonomy" id="3830"/>
    <lineage>
        <taxon>Eukaryota</taxon>
        <taxon>Viridiplantae</taxon>
        <taxon>Streptophyta</taxon>
        <taxon>Embryophyta</taxon>
        <taxon>Tracheophyta</taxon>
        <taxon>Spermatophyta</taxon>
        <taxon>Magnoliopsida</taxon>
        <taxon>eudicotyledons</taxon>
        <taxon>Gunneridae</taxon>
        <taxon>Pentapetalae</taxon>
        <taxon>rosids</taxon>
        <taxon>fabids</taxon>
        <taxon>Fabales</taxon>
        <taxon>Fabaceae</taxon>
        <taxon>Papilionoideae</taxon>
        <taxon>50 kb inversion clade</taxon>
        <taxon>genistoids sensu lato</taxon>
        <taxon>core genistoids</taxon>
        <taxon>Crotalarieae</taxon>
        <taxon>Crotalaria</taxon>
    </lineage>
</organism>
<keyword evidence="3" id="KW-0862">Zinc</keyword>
<evidence type="ECO:0000256" key="1">
    <source>
        <dbReference type="ARBA" id="ARBA00022723"/>
    </source>
</evidence>
<dbReference type="PIRSF" id="PIRSF036836">
    <property type="entry name" value="RNase_bind_SBP1"/>
    <property type="match status" value="1"/>
</dbReference>
<dbReference type="PANTHER" id="PTHR42647:SF5">
    <property type="entry name" value="SBP (S-RIBONUCLEASE BINDING PROTEIN) FAMILY PROTEIN"/>
    <property type="match status" value="1"/>
</dbReference>
<feature type="compositionally biased region" description="Polar residues" evidence="6">
    <location>
        <begin position="36"/>
        <end position="48"/>
    </location>
</feature>
<keyword evidence="2 4" id="KW-0863">Zinc-finger</keyword>
<dbReference type="PROSITE" id="PS50089">
    <property type="entry name" value="ZF_RING_2"/>
    <property type="match status" value="1"/>
</dbReference>
<comment type="caution">
    <text evidence="8">The sequence shown here is derived from an EMBL/GenBank/DDBJ whole genome shotgun (WGS) entry which is preliminary data.</text>
</comment>
<proteinExistence type="predicted"/>
<feature type="region of interest" description="Disordered" evidence="6">
    <location>
        <begin position="1"/>
        <end position="85"/>
    </location>
</feature>
<sequence>MVSDVRQNNDNKGDTRSEEKPTPTTTPRREEKQTQYPSNVLFLNSRNGQEGRDYSVQQQPQAGLNQSHPLLFNNGATSSRKRGREEEVAAVGVGQTAPRVMNPLFSLQSQQSQPPQLIDITQLHHHPHNHGHQQQNGSVSTGLGLSFGGQQHRSPGLFSLFSECLNSQIKQQRDEIHNFIQSQGEQMRQGLAEKRQRHLRTLLNAADESVARRLREKEAQMEKVTRRNAELEARAAQLSVESQVLQAKAKAQEATAASLQAQLEHAIMMSHERRAGGEEGGALSCAGGEAEDAESAYVDPERVMAGAPKCRGCDNRVASVVVLPCRHLCVCTECDRHFRACPVCLTVKNSSIQVCLS</sequence>
<keyword evidence="5" id="KW-0175">Coiled coil</keyword>
<dbReference type="EMBL" id="JAYWIO010000007">
    <property type="protein sequence ID" value="KAK7252713.1"/>
    <property type="molecule type" value="Genomic_DNA"/>
</dbReference>
<name>A0AAN9HW05_CROPI</name>
<dbReference type="Pfam" id="PF13920">
    <property type="entry name" value="zf-C3HC4_3"/>
    <property type="match status" value="1"/>
</dbReference>
<dbReference type="InterPro" id="IPR013083">
    <property type="entry name" value="Znf_RING/FYVE/PHD"/>
</dbReference>
<protein>
    <recommendedName>
        <fullName evidence="7">RING-type domain-containing protein</fullName>
    </recommendedName>
</protein>
<dbReference type="Proteomes" id="UP001372338">
    <property type="component" value="Unassembled WGS sequence"/>
</dbReference>
<dbReference type="AlphaFoldDB" id="A0AAN9HW05"/>
<gene>
    <name evidence="8" type="ORF">RIF29_36872</name>
</gene>